<dbReference type="RefSeq" id="WP_204719926.1">
    <property type="nucleotide sequence ID" value="NZ_JACSNR010000003.1"/>
</dbReference>
<comment type="caution">
    <text evidence="1">The sequence shown here is derived from an EMBL/GenBank/DDBJ whole genome shotgun (WGS) entry which is preliminary data.</text>
</comment>
<accession>A0ABS2GLW4</accession>
<dbReference type="Gene3D" id="3.40.50.300">
    <property type="entry name" value="P-loop containing nucleotide triphosphate hydrolases"/>
    <property type="match status" value="1"/>
</dbReference>
<keyword evidence="2" id="KW-1185">Reference proteome</keyword>
<name>A0ABS2GLW4_9FIRM</name>
<dbReference type="EMBL" id="JACSNR010000003">
    <property type="protein sequence ID" value="MBM6922803.1"/>
    <property type="molecule type" value="Genomic_DNA"/>
</dbReference>
<protein>
    <submittedName>
        <fullName evidence="1">Uncharacterized protein</fullName>
    </submittedName>
</protein>
<gene>
    <name evidence="1" type="ORF">H9X81_03730</name>
</gene>
<evidence type="ECO:0000313" key="2">
    <source>
        <dbReference type="Proteomes" id="UP000724149"/>
    </source>
</evidence>
<dbReference type="SUPFAM" id="SSF52540">
    <property type="entry name" value="P-loop containing nucleoside triphosphate hydrolases"/>
    <property type="match status" value="1"/>
</dbReference>
<sequence length="382" mass="44411">MGKHLLKDYIEDQNFVHQMDLAFTDLRADYELSLDVDNKKIDELIATHVDVKNQLSNLSTYSLSSSGVISGLRGTGKTHLMLLARHNINKNCFTGNNHRVFCVYLNVKRFSLPENFNQELFNRAFSVFLYNELSKQLLSLVEQFKSKNVCLKFLSVFNGDLKKTKTSIEKAIKKLIEFREIAKIGDSQFRSLSTGTMDETTEFHGLDELIATIKTNIGFSDTDFGSECNYRVAKEIGERLTQNNTYLQYLSMSSIHEELISILKILHLTGITFYVDEWEKISYNPNIQKFLSFYIDRILDDPIYFWISVVPYRGGLFYLDNGADLQHFISLDENLIYENSSRDRDICINYFKEFVNKRLLYYLNNSEISVDLLFNNNHNFES</sequence>
<reference evidence="1 2" key="1">
    <citation type="journal article" date="2021" name="Sci. Rep.">
        <title>The distribution of antibiotic resistance genes in chicken gut microbiota commensals.</title>
        <authorList>
            <person name="Juricova H."/>
            <person name="Matiasovicova J."/>
            <person name="Kubasova T."/>
            <person name="Cejkova D."/>
            <person name="Rychlik I."/>
        </authorList>
    </citation>
    <scope>NUCLEOTIDE SEQUENCE [LARGE SCALE GENOMIC DNA]</scope>
    <source>
        <strain evidence="1 2">An564</strain>
    </source>
</reference>
<evidence type="ECO:0000313" key="1">
    <source>
        <dbReference type="EMBL" id="MBM6922803.1"/>
    </source>
</evidence>
<organism evidence="1 2">
    <name type="scientific">Hydrogenoanaerobacterium saccharovorans</name>
    <dbReference type="NCBI Taxonomy" id="474960"/>
    <lineage>
        <taxon>Bacteria</taxon>
        <taxon>Bacillati</taxon>
        <taxon>Bacillota</taxon>
        <taxon>Clostridia</taxon>
        <taxon>Eubacteriales</taxon>
        <taxon>Oscillospiraceae</taxon>
        <taxon>Hydrogenoanaerobacterium</taxon>
    </lineage>
</organism>
<dbReference type="Proteomes" id="UP000724149">
    <property type="component" value="Unassembled WGS sequence"/>
</dbReference>
<proteinExistence type="predicted"/>
<dbReference type="InterPro" id="IPR027417">
    <property type="entry name" value="P-loop_NTPase"/>
</dbReference>